<dbReference type="GO" id="GO:0003677">
    <property type="term" value="F:DNA binding"/>
    <property type="evidence" value="ECO:0007669"/>
    <property type="project" value="UniProtKB-KW"/>
</dbReference>
<organism evidence="5 6">
    <name type="scientific">Zea mays</name>
    <name type="common">Maize</name>
    <dbReference type="NCBI Taxonomy" id="4577"/>
    <lineage>
        <taxon>Eukaryota</taxon>
        <taxon>Viridiplantae</taxon>
        <taxon>Streptophyta</taxon>
        <taxon>Embryophyta</taxon>
        <taxon>Tracheophyta</taxon>
        <taxon>Spermatophyta</taxon>
        <taxon>Magnoliopsida</taxon>
        <taxon>Liliopsida</taxon>
        <taxon>Poales</taxon>
        <taxon>Poaceae</taxon>
        <taxon>PACMAD clade</taxon>
        <taxon>Panicoideae</taxon>
        <taxon>Andropogonodae</taxon>
        <taxon>Andropogoneae</taxon>
        <taxon>Tripsacinae</taxon>
        <taxon>Zea</taxon>
    </lineage>
</organism>
<dbReference type="Pfam" id="PF00249">
    <property type="entry name" value="Myb_DNA-binding"/>
    <property type="match status" value="1"/>
</dbReference>
<feature type="region of interest" description="Disordered" evidence="2">
    <location>
        <begin position="37"/>
        <end position="68"/>
    </location>
</feature>
<feature type="domain" description="Myb-like" evidence="3">
    <location>
        <begin position="70"/>
        <end position="109"/>
    </location>
</feature>
<dbReference type="InterPro" id="IPR001005">
    <property type="entry name" value="SANT/Myb"/>
</dbReference>
<feature type="compositionally biased region" description="Basic and acidic residues" evidence="2">
    <location>
        <begin position="152"/>
        <end position="164"/>
    </location>
</feature>
<dbReference type="InterPro" id="IPR009057">
    <property type="entry name" value="Homeodomain-like_sf"/>
</dbReference>
<dbReference type="EMBL" id="NCVQ01000035">
    <property type="protein sequence ID" value="PWZ04730.1"/>
    <property type="molecule type" value="Genomic_DNA"/>
</dbReference>
<dbReference type="SUPFAM" id="SSF46689">
    <property type="entry name" value="Homeodomain-like"/>
    <property type="match status" value="1"/>
</dbReference>
<accession>A0A3L6D826</accession>
<dbReference type="PROSITE" id="PS51294">
    <property type="entry name" value="HTH_MYB"/>
    <property type="match status" value="1"/>
</dbReference>
<dbReference type="Proteomes" id="UP000251960">
    <property type="component" value="Unassembled WGS sequence"/>
</dbReference>
<evidence type="ECO:0000256" key="2">
    <source>
        <dbReference type="SAM" id="MobiDB-lite"/>
    </source>
</evidence>
<evidence type="ECO:0000313" key="5">
    <source>
        <dbReference type="EMBL" id="PWZ04730.1"/>
    </source>
</evidence>
<dbReference type="PROSITE" id="PS50090">
    <property type="entry name" value="MYB_LIKE"/>
    <property type="match status" value="1"/>
</dbReference>
<evidence type="ECO:0000259" key="3">
    <source>
        <dbReference type="PROSITE" id="PS50090"/>
    </source>
</evidence>
<proteinExistence type="predicted"/>
<evidence type="ECO:0000256" key="1">
    <source>
        <dbReference type="ARBA" id="ARBA00023125"/>
    </source>
</evidence>
<reference evidence="5 6" key="1">
    <citation type="journal article" date="2018" name="Nat. Genet.">
        <title>Extensive intraspecific gene order and gene structural variations between Mo17 and other maize genomes.</title>
        <authorList>
            <person name="Sun S."/>
            <person name="Zhou Y."/>
            <person name="Chen J."/>
            <person name="Shi J."/>
            <person name="Zhao H."/>
            <person name="Zhao H."/>
            <person name="Song W."/>
            <person name="Zhang M."/>
            <person name="Cui Y."/>
            <person name="Dong X."/>
            <person name="Liu H."/>
            <person name="Ma X."/>
            <person name="Jiao Y."/>
            <person name="Wang B."/>
            <person name="Wei X."/>
            <person name="Stein J.C."/>
            <person name="Glaubitz J.C."/>
            <person name="Lu F."/>
            <person name="Yu G."/>
            <person name="Liang C."/>
            <person name="Fengler K."/>
            <person name="Li B."/>
            <person name="Rafalski A."/>
            <person name="Schnable P.S."/>
            <person name="Ware D.H."/>
            <person name="Buckler E.S."/>
            <person name="Lai J."/>
        </authorList>
    </citation>
    <scope>NUCLEOTIDE SEQUENCE [LARGE SCALE GENOMIC DNA]</scope>
    <source>
        <strain evidence="6">cv. Missouri 17</strain>
        <tissue evidence="5">Seedling</tissue>
    </source>
</reference>
<dbReference type="CDD" id="cd00167">
    <property type="entry name" value="SANT"/>
    <property type="match status" value="1"/>
</dbReference>
<dbReference type="Gene3D" id="1.10.10.60">
    <property type="entry name" value="Homeodomain-like"/>
    <property type="match status" value="1"/>
</dbReference>
<sequence>MSRAFGDYYIEDCGVILAPEASAAACGGIGASYPRADMEQSSDGLPISQRRANSSTKHSSKSDEVAEDMEDEALKQMVKKYGTKNWRTIACAIPGRNANSCLSRTNGALKEHWRSPMKRKLDSYLASGLLEHVPDLQDDVSFPQTQNNQSDIPKDCKAASDRNRFSSRLSTDPKLKQELTELDENGNTSARKSSDLFYAKAPDTHSAKISEMRMAKSQQCAGTRKKLAFLSTPVELKV</sequence>
<evidence type="ECO:0000313" key="6">
    <source>
        <dbReference type="Proteomes" id="UP000251960"/>
    </source>
</evidence>
<gene>
    <name evidence="5" type="ORF">Zm00014a_000325</name>
</gene>
<keyword evidence="1" id="KW-0238">DNA-binding</keyword>
<dbReference type="AlphaFoldDB" id="A0A3L6D826"/>
<evidence type="ECO:0000259" key="4">
    <source>
        <dbReference type="PROSITE" id="PS51294"/>
    </source>
</evidence>
<name>A0A3L6D826_MAIZE</name>
<feature type="compositionally biased region" description="Polar residues" evidence="2">
    <location>
        <begin position="142"/>
        <end position="151"/>
    </location>
</feature>
<dbReference type="ExpressionAtlas" id="A0A3L6D826">
    <property type="expression patterns" value="baseline and differential"/>
</dbReference>
<dbReference type="SMART" id="SM00717">
    <property type="entry name" value="SANT"/>
    <property type="match status" value="1"/>
</dbReference>
<protein>
    <submittedName>
        <fullName evidence="5">Uncharacterized protein</fullName>
    </submittedName>
</protein>
<feature type="domain" description="HTH myb-type" evidence="4">
    <location>
        <begin position="70"/>
        <end position="121"/>
    </location>
</feature>
<comment type="caution">
    <text evidence="5">The sequence shown here is derived from an EMBL/GenBank/DDBJ whole genome shotgun (WGS) entry which is preliminary data.</text>
</comment>
<feature type="region of interest" description="Disordered" evidence="2">
    <location>
        <begin position="142"/>
        <end position="171"/>
    </location>
</feature>
<dbReference type="InterPro" id="IPR017930">
    <property type="entry name" value="Myb_dom"/>
</dbReference>